<dbReference type="PROSITE" id="PS51892">
    <property type="entry name" value="SUBTILASE"/>
    <property type="match status" value="1"/>
</dbReference>
<dbReference type="GO" id="GO:0004252">
    <property type="term" value="F:serine-type endopeptidase activity"/>
    <property type="evidence" value="ECO:0007669"/>
    <property type="project" value="InterPro"/>
</dbReference>
<proteinExistence type="inferred from homology"/>
<evidence type="ECO:0000256" key="3">
    <source>
        <dbReference type="ARBA" id="ARBA00022729"/>
    </source>
</evidence>
<gene>
    <name evidence="9" type="ORF">CGW93_03405</name>
</gene>
<dbReference type="SUPFAM" id="SSF69318">
    <property type="entry name" value="Integrin alpha N-terminal domain"/>
    <property type="match status" value="1"/>
</dbReference>
<evidence type="ECO:0000313" key="9">
    <source>
        <dbReference type="EMBL" id="OYV02883.1"/>
    </source>
</evidence>
<feature type="domain" description="Peptidase S8/S53" evidence="7">
    <location>
        <begin position="2"/>
        <end position="198"/>
    </location>
</feature>
<dbReference type="InterPro" id="IPR050131">
    <property type="entry name" value="Peptidase_S8_subtilisin-like"/>
</dbReference>
<dbReference type="Proteomes" id="UP000216312">
    <property type="component" value="Unassembled WGS sequence"/>
</dbReference>
<evidence type="ECO:0000256" key="1">
    <source>
        <dbReference type="ARBA" id="ARBA00011073"/>
    </source>
</evidence>
<dbReference type="PANTHER" id="PTHR43806">
    <property type="entry name" value="PEPTIDASE S8"/>
    <property type="match status" value="1"/>
</dbReference>
<dbReference type="Pfam" id="PF13517">
    <property type="entry name" value="FG-GAP_3"/>
    <property type="match status" value="1"/>
</dbReference>
<comment type="caution">
    <text evidence="6">Lacks conserved residue(s) required for the propagation of feature annotation.</text>
</comment>
<dbReference type="Pfam" id="PF18962">
    <property type="entry name" value="Por_Secre_tail"/>
    <property type="match status" value="1"/>
</dbReference>
<name>A0A257LTA8_UNCW3</name>
<evidence type="ECO:0000259" key="7">
    <source>
        <dbReference type="Pfam" id="PF00082"/>
    </source>
</evidence>
<evidence type="ECO:0008006" key="11">
    <source>
        <dbReference type="Google" id="ProtNLM"/>
    </source>
</evidence>
<dbReference type="InterPro" id="IPR013517">
    <property type="entry name" value="FG-GAP"/>
</dbReference>
<evidence type="ECO:0000313" key="10">
    <source>
        <dbReference type="Proteomes" id="UP000216312"/>
    </source>
</evidence>
<dbReference type="InterPro" id="IPR015943">
    <property type="entry name" value="WD40/YVTN_repeat-like_dom_sf"/>
</dbReference>
<keyword evidence="2" id="KW-0645">Protease</keyword>
<dbReference type="InterPro" id="IPR028994">
    <property type="entry name" value="Integrin_alpha_N"/>
</dbReference>
<keyword evidence="5" id="KW-0720">Serine protease</keyword>
<comment type="similarity">
    <text evidence="1 6">Belongs to the peptidase S8 family.</text>
</comment>
<dbReference type="NCBIfam" id="TIGR04183">
    <property type="entry name" value="Por_Secre_tail"/>
    <property type="match status" value="1"/>
</dbReference>
<dbReference type="GO" id="GO:0006508">
    <property type="term" value="P:proteolysis"/>
    <property type="evidence" value="ECO:0007669"/>
    <property type="project" value="UniProtKB-KW"/>
</dbReference>
<keyword evidence="3" id="KW-0732">Signal</keyword>
<dbReference type="Pfam" id="PF00082">
    <property type="entry name" value="Peptidase_S8"/>
    <property type="match status" value="1"/>
</dbReference>
<dbReference type="InterPro" id="IPR026444">
    <property type="entry name" value="Secre_tail"/>
</dbReference>
<dbReference type="EMBL" id="NMUJ01000042">
    <property type="protein sequence ID" value="OYV02883.1"/>
    <property type="molecule type" value="Genomic_DNA"/>
</dbReference>
<evidence type="ECO:0000259" key="8">
    <source>
        <dbReference type="Pfam" id="PF18962"/>
    </source>
</evidence>
<evidence type="ECO:0000256" key="4">
    <source>
        <dbReference type="ARBA" id="ARBA00022801"/>
    </source>
</evidence>
<dbReference type="Gene3D" id="3.40.50.200">
    <property type="entry name" value="Peptidase S8/S53 domain"/>
    <property type="match status" value="1"/>
</dbReference>
<evidence type="ECO:0000256" key="5">
    <source>
        <dbReference type="ARBA" id="ARBA00022825"/>
    </source>
</evidence>
<dbReference type="SUPFAM" id="SSF52743">
    <property type="entry name" value="Subtilisin-like"/>
    <property type="match status" value="1"/>
</dbReference>
<accession>A0A257LTA8</accession>
<evidence type="ECO:0000256" key="6">
    <source>
        <dbReference type="PROSITE-ProRule" id="PRU01240"/>
    </source>
</evidence>
<protein>
    <recommendedName>
        <fullName evidence="11">Peptidase S8/S53 domain-containing protein</fullName>
    </recommendedName>
</protein>
<feature type="domain" description="Secretion system C-terminal sorting" evidence="8">
    <location>
        <begin position="756"/>
        <end position="828"/>
    </location>
</feature>
<reference evidence="10" key="1">
    <citation type="submission" date="2017-07" db="EMBL/GenBank/DDBJ databases">
        <title>Novel pathways for hydrocarbon cycling and metabolic interdependencies in hydrothermal sediment communities.</title>
        <authorList>
            <person name="Dombrowski N."/>
            <person name="Seitz K."/>
            <person name="Teske A."/>
            <person name="Baker B."/>
        </authorList>
    </citation>
    <scope>NUCLEOTIDE SEQUENCE [LARGE SCALE GENOMIC DNA]</scope>
</reference>
<keyword evidence="4" id="KW-0378">Hydrolase</keyword>
<dbReference type="AlphaFoldDB" id="A0A257LTA8"/>
<dbReference type="InterPro" id="IPR000209">
    <property type="entry name" value="Peptidase_S8/S53_dom"/>
</dbReference>
<dbReference type="PANTHER" id="PTHR43806:SF11">
    <property type="entry name" value="CEREVISIN-RELATED"/>
    <property type="match status" value="1"/>
</dbReference>
<dbReference type="InterPro" id="IPR036852">
    <property type="entry name" value="Peptidase_S8/S53_dom_sf"/>
</dbReference>
<evidence type="ECO:0000256" key="2">
    <source>
        <dbReference type="ARBA" id="ARBA00022670"/>
    </source>
</evidence>
<comment type="caution">
    <text evidence="9">The sequence shown here is derived from an EMBL/GenBank/DDBJ whole genome shotgun (WGS) entry which is preliminary data.</text>
</comment>
<organism evidence="9 10">
    <name type="scientific">candidate division WOR-3 bacterium 4484_18</name>
    <dbReference type="NCBI Taxonomy" id="2020626"/>
    <lineage>
        <taxon>Bacteria</taxon>
        <taxon>Bacteria division WOR-3</taxon>
    </lineage>
</organism>
<dbReference type="Gene3D" id="2.130.10.10">
    <property type="entry name" value="YVTN repeat-like/Quinoprotein amine dehydrogenase"/>
    <property type="match status" value="1"/>
</dbReference>
<sequence length="832" mass="89528">MHGTHVAGISSAVTNNGIGVASTAWSVKIMPVKCYAGGEYIVHGYDGILYAARTAYLNGYRCVINCSWGSYGYSSFEQNVINTAHNTYGAIIVAGAGNEGISTPHYPSAYNNCIGVAATDQSDHKAWFSNYGTWVALSAPGMSILSTIYPEYGGYVAWDGTSMSSPVAASAVALLWSFFIDSSNTWVEDQILNTADNIDDINPTYAGLLGSGRVNIYKAIATTIYPHIILVSYNLREATGDGDGVFNPGETGKLRVTLHNEEGWRPAEGLTAKLVISHPDITVTDSIADFGTLLPGATTTNLGDPFYLEATPDAELGTISAMLVLTANETNHPYLDTIEFMLTLTIYQAGWPQSIGSSVKGSPAVTDIDTDGTTEIIAPTLNGKLYIWDYEGNPEPGSPVDLSGEIWAAPVVADVDNDGTCEIVVGSRNYHLYIVKPDGSIVGDRNLGHYIIGTPTVKDIGDNGLKEIIVGTFGKKLYVLQDGDTIDYPHFPIEVSDRILSGIAVGDINNDGTQEMVFGTYDGNLYAVTSAATIVTGFPVALGGHIWGSPVLADINGDGQLEILIGSDNHNFYIVDTSGIILHTIDAGGQIKYEPAVITVGGLYRILFVAGSKLWCIDHMGNVLDGFPYDAGNTLLPPTVADIDGDDTLDIILPLKQAPYIDIVNLNTGQLDHRIPVDPIWSPVMIWDIDGDGDLELIFGTNSGVNIIDYKQPASLSNSCWAIYRRNLSRTGNFNDHFTGVEITPPPSFSIVSPTPNPFTDRVNIELMLTQPTTVSLNVYNVIGTKVYSQRMQLGKGIHNIVWGSHNLPPGIYFINLKVGDKVHTYKLVNVK</sequence>